<dbReference type="Proteomes" id="UP001500742">
    <property type="component" value="Unassembled WGS sequence"/>
</dbReference>
<dbReference type="SMART" id="SM00487">
    <property type="entry name" value="DEXDc"/>
    <property type="match status" value="1"/>
</dbReference>
<protein>
    <submittedName>
        <fullName evidence="2">Type I restriction-modification enzyme R subunit C-terminal domain-containing protein</fullName>
    </submittedName>
</protein>
<dbReference type="Pfam" id="PF04851">
    <property type="entry name" value="ResIII"/>
    <property type="match status" value="1"/>
</dbReference>
<dbReference type="InterPro" id="IPR050742">
    <property type="entry name" value="Helicase_Restrict-Modif_Enz"/>
</dbReference>
<evidence type="ECO:0000259" key="1">
    <source>
        <dbReference type="PROSITE" id="PS51192"/>
    </source>
</evidence>
<dbReference type="InterPro" id="IPR001650">
    <property type="entry name" value="Helicase_C-like"/>
</dbReference>
<dbReference type="CDD" id="cd18032">
    <property type="entry name" value="DEXHc_RE_I_III_res"/>
    <property type="match status" value="1"/>
</dbReference>
<dbReference type="Gene3D" id="3.90.1570.30">
    <property type="match status" value="1"/>
</dbReference>
<dbReference type="EMBL" id="BAAAZC010000023">
    <property type="protein sequence ID" value="GAA3978079.1"/>
    <property type="molecule type" value="Genomic_DNA"/>
</dbReference>
<dbReference type="Pfam" id="PF00271">
    <property type="entry name" value="Helicase_C"/>
    <property type="match status" value="1"/>
</dbReference>
<name>A0ABP7Q865_9SPHI</name>
<dbReference type="InterPro" id="IPR013670">
    <property type="entry name" value="EcoEI_R_C_dom"/>
</dbReference>
<organism evidence="2 3">
    <name type="scientific">Mucilaginibacter dorajii</name>
    <dbReference type="NCBI Taxonomy" id="692994"/>
    <lineage>
        <taxon>Bacteria</taxon>
        <taxon>Pseudomonadati</taxon>
        <taxon>Bacteroidota</taxon>
        <taxon>Sphingobacteriia</taxon>
        <taxon>Sphingobacteriales</taxon>
        <taxon>Sphingobacteriaceae</taxon>
        <taxon>Mucilaginibacter</taxon>
    </lineage>
</organism>
<dbReference type="Pfam" id="PF04313">
    <property type="entry name" value="HSDR_N"/>
    <property type="match status" value="1"/>
</dbReference>
<feature type="domain" description="Helicase ATP-binding" evidence="1">
    <location>
        <begin position="171"/>
        <end position="361"/>
    </location>
</feature>
<dbReference type="InterPro" id="IPR014001">
    <property type="entry name" value="Helicase_ATP-bd"/>
</dbReference>
<comment type="caution">
    <text evidence="2">The sequence shown here is derived from an EMBL/GenBank/DDBJ whole genome shotgun (WGS) entry which is preliminary data.</text>
</comment>
<dbReference type="Gene3D" id="3.40.50.300">
    <property type="entry name" value="P-loop containing nucleotide triphosphate hydrolases"/>
    <property type="match status" value="2"/>
</dbReference>
<dbReference type="InterPro" id="IPR007409">
    <property type="entry name" value="Restrct_endonuc_type1_HsdR_N"/>
</dbReference>
<dbReference type="RefSeq" id="WP_259096396.1">
    <property type="nucleotide sequence ID" value="NZ_BAAAZC010000023.1"/>
</dbReference>
<dbReference type="PANTHER" id="PTHR47396">
    <property type="entry name" value="TYPE I RESTRICTION ENZYME ECOKI R PROTEIN"/>
    <property type="match status" value="1"/>
</dbReference>
<accession>A0ABP7Q865</accession>
<reference evidence="3" key="1">
    <citation type="journal article" date="2019" name="Int. J. Syst. Evol. Microbiol.">
        <title>The Global Catalogue of Microorganisms (GCM) 10K type strain sequencing project: providing services to taxonomists for standard genome sequencing and annotation.</title>
        <authorList>
            <consortium name="The Broad Institute Genomics Platform"/>
            <consortium name="The Broad Institute Genome Sequencing Center for Infectious Disease"/>
            <person name="Wu L."/>
            <person name="Ma J."/>
        </authorList>
    </citation>
    <scope>NUCLEOTIDE SEQUENCE [LARGE SCALE GENOMIC DNA]</scope>
    <source>
        <strain evidence="3">JCM 16601</strain>
    </source>
</reference>
<sequence>MNQNPEQLARDHIDKQLEACGWLVQGKKQSNISAGIGVAIREYQTETGPADYILFVDKKPVGVIEAKREDEGYKLIVAEDQSTDYANSKLKYLNNDPLPFVYESTGELTRFTDYRDPKPRSRPVFTFHRPETFQQWIKEAKTLRSRLHDTPVLQVDGLRDCQVTAITGVEKSFRENRPKALIQMATGSGKTFTAISFIYRLLKFAKAKRVLFLVDTKNLGEQAEQEFKRYQPQDDNRLFPELYGVTRLSSSFIPQDSQVYISTIQRLYSILKGSELDERDEEQNPNEKKWAAKEPLPVIYNKKTPMEFFDFVVIDECHRSIYNLWKQVLDYFDAFQVGLTATPDNRTFGYFNQNLVCDYGYQKAVEDGVLVPYNVFEIVTKITQHGSKIELGEYIGKREKLTRKQFWNTLDEDIEYNGKQLDDKVVNPNQLRLIIKAVKEQLPVMFPDRVTPATPTTLESFEVPKMLIFAKSDSHADDIINIVREEFAEENKFCKKITYRSEEDPKSILRQFRNDYFPRVAVTVDMIATGTDIRPLEVLLFMRDVKSRSYYEQMKGRGTRTCSIEELKATGTPAAKFTKDHFVIIDAIGVEKSQKTDSRPLEKKPGLSLKEVIESVHMGNTDEDMLTTLANRLIRLDKLITEKEKMTFAEKAGGQTITQVVKQLLNAYDADALETIRQTVDRQMPGAAPIDKDAAIKAQHNALIDQATAVFNSFELRNYIIDVRKQYDQVIDHVNPDELLNIGWVKDNTAIAEGLVQDFKTWIADNKTEITALQLFYGQPYQRRELTYKMIKDLVDTIKTSKPMLAPLNIWRAYAQLEKVNDQPKNELIALVSLLRKISGMDESLTAYDKTVDLNFQQWVFSKQAGKAAKFNAEQMQWLRMIKDYIASSFHVEQDDFELDPFNKQGGLGKMWQLFGDSTGEIINELNEVLAA</sequence>
<dbReference type="PANTHER" id="PTHR47396:SF1">
    <property type="entry name" value="ATP-DEPENDENT HELICASE IRC3-RELATED"/>
    <property type="match status" value="1"/>
</dbReference>
<proteinExistence type="predicted"/>
<keyword evidence="3" id="KW-1185">Reference proteome</keyword>
<evidence type="ECO:0000313" key="2">
    <source>
        <dbReference type="EMBL" id="GAA3978079.1"/>
    </source>
</evidence>
<dbReference type="SUPFAM" id="SSF52540">
    <property type="entry name" value="P-loop containing nucleoside triphosphate hydrolases"/>
    <property type="match status" value="2"/>
</dbReference>
<dbReference type="PROSITE" id="PS51192">
    <property type="entry name" value="HELICASE_ATP_BIND_1"/>
    <property type="match status" value="1"/>
</dbReference>
<dbReference type="InterPro" id="IPR006935">
    <property type="entry name" value="Helicase/UvrB_N"/>
</dbReference>
<dbReference type="Pfam" id="PF08463">
    <property type="entry name" value="EcoEI_R_C"/>
    <property type="match status" value="1"/>
</dbReference>
<gene>
    <name evidence="2" type="ORF">GCM10022210_31210</name>
</gene>
<dbReference type="InterPro" id="IPR027417">
    <property type="entry name" value="P-loop_NTPase"/>
</dbReference>
<evidence type="ECO:0000313" key="3">
    <source>
        <dbReference type="Proteomes" id="UP001500742"/>
    </source>
</evidence>
<dbReference type="CDD" id="cd18799">
    <property type="entry name" value="SF2_C_EcoAI-like"/>
    <property type="match status" value="1"/>
</dbReference>